<keyword evidence="9 32" id="KW-1032">Host cell membrane</keyword>
<comment type="PTM">
    <text evidence="32">Highly glycosylated by host. The high number of glycan on the protein is reffered to as 'glycan shield' because it contributes to hide protein sequence from adaptive immune system.</text>
</comment>
<evidence type="ECO:0000256" key="9">
    <source>
        <dbReference type="ARBA" id="ARBA00022511"/>
    </source>
</evidence>
<dbReference type="GO" id="GO:0020002">
    <property type="term" value="C:host cell plasma membrane"/>
    <property type="evidence" value="ECO:0007669"/>
    <property type="project" value="UniProtKB-SubCell"/>
</dbReference>
<dbReference type="CDD" id="cd09909">
    <property type="entry name" value="HIV-1-like_HR1-HR2"/>
    <property type="match status" value="1"/>
</dbReference>
<comment type="miscellaneous">
    <text evidence="32">Inhibitors targeting HIV-1 viral envelope proteins are used as antiretroviral drugs. Attachment of virions to the cell surface via non-specific interactions and CD4 binding can be blocked by inhibitors that include cyanovirin-N, cyclotriazadisulfonamide analogs, PRO 2000, TNX 355 and PRO 542. In addition, BMS 806 can block CD4-induced conformational changes. Env interactions with the coreceptor molecules can be targeted by CCR5 antagonists including SCH-D, maraviroc (UK 427857) and aplaviroc (GW 873140), and the CXCR4 antagonist AMD 070. Fusion of viral and cellular membranes can be inhibited by peptides such as enfuvirtide and tifuvirtide (T 1249). Resistance to inhibitors associated with mutations in Env are observed. Most of the time, single mutations confer only a modest reduction in drug susceptibility. Combination of several mutations is usually required to develop a high-level drug resistance.</text>
</comment>
<keyword evidence="12 32" id="KW-1162">Viral penetration into host cytoplasm</keyword>
<keyword evidence="19 32" id="KW-1043">Host membrane</keyword>
<feature type="coiled-coil region" evidence="32">
    <location>
        <begin position="635"/>
        <end position="669"/>
    </location>
</feature>
<sequence length="858" mass="96971">MRVKEIRKNCQGFWRWGIMLLGILMICNAKEQLWVTVYYGVPVWRDASTTLFCASDAKGYDTEAHNVWATHACVPTDPSPQEITLENVTENFNMWKNNMVEQMHEDIISLWEQSLKPCVELTPLCVTLNCTDNWRNDTNTTGSNGTVKEKGEMKKCSFNTTTAVKDKMQKEYALLYNLDLVSIEGNNSSNNSGLYRLISCNTSVITKACPKISFEPIPIHYCAPAGFAILKCNNKTFSGTGPCTNVSTVQCTHGIKPVVSTQLLLNGSLAEGEVVIRSKNLTDNTKIIIVQLNASVKITCMRPNNNTRKSIHLAPGRALYTTGDIIGDIRQAHCNISRAEWNNTLRQIVTKLREQFKNKTIAFNHSSGGDPEIVMHSFNCGGEFFYCNTTQLFNSTWNSNDTWNSTTGSNGTGGNITLPCRIKQIINMWQKVGKAMYAPPIKGQIKCTSNITGLLLTRDGGEENNTETFRPAGGDMRDNWRSELYKYKVVQVEPLGVAPTKAKRRVVQREKRAVVGIGAVFLGFLGAAGSTMGAASLTLTVQARQLLSGIVQQQNNLLRAIEAQQHILQLTVWGIKQLQARVLAVERFIKDQQLLGIWGCSGKLICTTAVPWNASWSNKSLNDIWDNMTWMQWDKEISNYTGLIYDLLLQSQTQQEKNEQELLELDKWASLWNWFDITNWLWYIKIFIMIVGGLIGLRIVFTVLSIVNRVRQGYSPLSFQTRLPAQRGPDRPEGIEEEGGERDRDRSGPLVTGFLEIIWVDLRSLCLFSYHRLRDLLLIVTRVVELLGRRGWEILKYCWNLLQYWSQELKNSAVSLYNATAIAVAEGTDRIVEILQRAYRAIIHIPRRIRQGLERSLL</sequence>
<gene>
    <name evidence="32 37" type="primary">env</name>
</gene>
<keyword evidence="14 32" id="KW-0812">Transmembrane</keyword>
<evidence type="ECO:0000256" key="18">
    <source>
        <dbReference type="ARBA" id="ARBA00022844"/>
    </source>
</evidence>
<feature type="disulfide bond" evidence="32">
    <location>
        <begin position="130"/>
        <end position="156"/>
    </location>
</feature>
<comment type="subcellular location">
    <subcellularLocation>
        <location evidence="3">Host cell membrane</location>
        <topology evidence="3">Peripheral membrane protein</topology>
    </subcellularLocation>
    <subcellularLocation>
        <location evidence="1">Host cell membrane</location>
        <topology evidence="1">Single-pass type I membrane protein</topology>
    </subcellularLocation>
    <subcellularLocation>
        <location evidence="2">Host endosome membrane</location>
        <topology evidence="2">Peripheral membrane protein</topology>
    </subcellularLocation>
    <subcellularLocation>
        <location evidence="5">Host endosome membrane</location>
        <topology evidence="5">Single-pass type I membrane protein</topology>
    </subcellularLocation>
    <subcellularLocation>
        <location evidence="6">Virion membrane</location>
        <topology evidence="6">Peripheral membrane protein</topology>
    </subcellularLocation>
    <subcellularLocation>
        <location evidence="4">Virion membrane</location>
        <topology evidence="4">Single-pass type I membrane protein</topology>
    </subcellularLocation>
</comment>
<keyword evidence="8 32" id="KW-1170">Fusion of virus membrane with host endosomal membrane</keyword>
<evidence type="ECO:0000256" key="11">
    <source>
        <dbReference type="ARBA" id="ARBA00022581"/>
    </source>
</evidence>
<feature type="short sequence motif" description="Di-leucine internalization motif" evidence="32">
    <location>
        <begin position="857"/>
        <end position="858"/>
    </location>
</feature>
<dbReference type="FunFam" id="1.20.5.490:FF:000001">
    <property type="entry name" value="Envelope glycoprotein gp160"/>
    <property type="match status" value="1"/>
</dbReference>
<feature type="disulfide bond" evidence="32">
    <location>
        <begin position="387"/>
        <end position="420"/>
    </location>
</feature>
<dbReference type="InterPro" id="IPR036377">
    <property type="entry name" value="Gp120_core_sf"/>
</dbReference>
<feature type="site" description="Cleavage; by host furin" evidence="32">
    <location>
        <begin position="512"/>
        <end position="513"/>
    </location>
</feature>
<comment type="domain">
    <text evidence="32">Some of the most genetically diverse regions of the viral genome are present in Env. They are called variable regions 1 through 5 (V1 through V5). Coreceptor usage of gp120 is determined mainly by the primary structure of the third variable region (V3) in the outer domain of gp120. The sequence of V3 determines which coreceptor, CCR5 and/or CXCR4 (corresponding to R5/macrophage, X4/T cell and R5X4/T cell and macrophage tropism), is used to trigger the fusion potential of the Env complex, and hence which cells the virus can infect. Binding to CCR5 involves a region adjacent in addition to V3.</text>
</comment>
<dbReference type="Pfam" id="PF00516">
    <property type="entry name" value="GP120"/>
    <property type="match status" value="1"/>
</dbReference>
<comment type="subcellular location">
    <molecule>Transmembrane protein gp41</molecule>
    <subcellularLocation>
        <location evidence="32">Virion membrane</location>
        <topology evidence="32">Single-pass type I membrane protein</topology>
    </subcellularLocation>
    <subcellularLocation>
        <location evidence="32">Host cell membrane</location>
        <topology evidence="32">Single-pass type I membrane protein</topology>
    </subcellularLocation>
    <subcellularLocation>
        <location evidence="32">Host endosome membrane</location>
        <topology evidence="32">Single-pass type I membrane protein</topology>
    </subcellularLocation>
    <text evidence="32">It is probably concentrated at the site of budding and incorporated into the virions possibly by contacts between the cytoplasmic tail of Env and the N-terminus of Gag.</text>
</comment>
<dbReference type="Pfam" id="PF00517">
    <property type="entry name" value="GP41"/>
    <property type="match status" value="1"/>
</dbReference>
<feature type="region of interest" description="V4" evidence="32">
    <location>
        <begin position="387"/>
        <end position="420"/>
    </location>
</feature>
<comment type="PTM">
    <text evidence="32">Specific enzymatic cleavages in vivo yield mature proteins. Envelope glycoproteins are synthesized as a inactive precursor that is heavily N-glycosylated and processed likely by host cell furin in the Golgi to yield the mature SU and TM proteins. The cleavage site between SU and TM requires the minimal sequence [KR]-X-[KR]-R. About 2 of the 9 disulfide bonds of gp41 are reduced by P4HB/PDI, following binding to CD4 receptor.</text>
</comment>
<evidence type="ECO:0000313" key="37">
    <source>
        <dbReference type="EMBL" id="ACE72169.1"/>
    </source>
</evidence>
<dbReference type="InterPro" id="IPR000328">
    <property type="entry name" value="GP41-like"/>
</dbReference>
<feature type="disulfide bond" evidence="32">
    <location>
        <begin position="53"/>
        <end position="73"/>
    </location>
</feature>
<dbReference type="GO" id="GO:0019064">
    <property type="term" value="P:fusion of virus membrane with host plasma membrane"/>
    <property type="evidence" value="ECO:0007669"/>
    <property type="project" value="UniProtKB-UniRule"/>
</dbReference>
<organismHost>
    <name type="scientific">Homo sapiens</name>
    <name type="common">Human</name>
    <dbReference type="NCBI Taxonomy" id="9606"/>
</organismHost>
<dbReference type="GO" id="GO:0052031">
    <property type="term" value="P:symbiont-mediated perturbation of host defense response"/>
    <property type="evidence" value="ECO:0007669"/>
    <property type="project" value="UniProtKB-UniRule"/>
</dbReference>
<evidence type="ECO:0000256" key="19">
    <source>
        <dbReference type="ARBA" id="ARBA00022870"/>
    </source>
</evidence>
<dbReference type="FunFam" id="2.170.40.20:FF:000003">
    <property type="entry name" value="Envelope glycoprotein gp160"/>
    <property type="match status" value="1"/>
</dbReference>
<dbReference type="Gene3D" id="2.170.40.20">
    <property type="entry name" value="Human immunodeficiency virus 1, Gp160, envelope glycoprotein"/>
    <property type="match status" value="2"/>
</dbReference>
<evidence type="ECO:0000256" key="24">
    <source>
        <dbReference type="ARBA" id="ARBA00023054"/>
    </source>
</evidence>
<proteinExistence type="inferred from homology"/>
<comment type="domain">
    <text evidence="32">The membrane proximal external region (MPER) present in gp41 is a tryptophan-rich region recognized by the antibodies 2F5, Z13, and 4E10. MPER seems to play a role in fusion.</text>
</comment>
<evidence type="ECO:0000256" key="32">
    <source>
        <dbReference type="HAMAP-Rule" id="MF_04083"/>
    </source>
</evidence>
<keyword evidence="21 32" id="KW-1164">Virus endocytosis by host</keyword>
<evidence type="ECO:0000256" key="13">
    <source>
        <dbReference type="ARBA" id="ARBA00022685"/>
    </source>
</evidence>
<dbReference type="GO" id="GO:0016020">
    <property type="term" value="C:membrane"/>
    <property type="evidence" value="ECO:0007669"/>
    <property type="project" value="UniProtKB-UniRule"/>
</dbReference>
<dbReference type="FunFam" id="1.10.287.210:FF:000001">
    <property type="entry name" value="Envelope glycoprotein gp160"/>
    <property type="match status" value="1"/>
</dbReference>
<feature type="short sequence motif" description="YXXL motif; contains endocytosis signal" evidence="32">
    <location>
        <begin position="714"/>
        <end position="717"/>
    </location>
</feature>
<keyword evidence="28 32" id="KW-0325">Glycoprotein</keyword>
<evidence type="ECO:0000256" key="8">
    <source>
        <dbReference type="ARBA" id="ARBA00022510"/>
    </source>
</evidence>
<comment type="subunit">
    <text evidence="32">The mature envelope protein (Env) consists of a homotrimer of non-covalently associated gp120-gp41 heterodimers. The resulting complex protrudes from the virus surface as a spike. There seems to be as few as 10 spikes on the average virion. Surface protein gp120 interacts with host CD4, CCR5 and CXCR4. Gp120 also interacts with the C-type lectins CD209/DC-SIGN and CLEC4M/DC-SIGNR (collectively referred to as DC-SIGN(R)). Gp120 and gp41 interact with GalCer. Gp120 interacts with host ITGA4/ITGB7 complex; on CD4+ T-cells, this interaction results in rapid activation of integrin ITGAL/LFA-1, which facilitates efficient cell-to-cell spreading of HIV-1. Gp120 interacts with cell-associated heparan sulfate; this interaction increases virus infectivity on permissive cells and may be involved in infection of CD4- cells.</text>
</comment>
<comment type="caution">
    <text evidence="32 33">Lacks conserved residue(s) required for the propagation of feature annotation.</text>
</comment>
<evidence type="ECO:0000256" key="15">
    <source>
        <dbReference type="ARBA" id="ARBA00022703"/>
    </source>
</evidence>
<feature type="chain" id="PRO_5023352146" description="Envelope glycoprotein gp160" evidence="32">
    <location>
        <begin position="32"/>
        <end position="858"/>
    </location>
</feature>
<evidence type="ECO:0000256" key="3">
    <source>
        <dbReference type="ARBA" id="ARBA00004505"/>
    </source>
</evidence>
<evidence type="ECO:0000256" key="34">
    <source>
        <dbReference type="SAM" id="MobiDB-lite"/>
    </source>
</evidence>
<keyword evidence="31 32" id="KW-1160">Virus entry into host cell</keyword>
<comment type="function">
    <text evidence="32">Transmembrane protein gp41: Acts as a class I viral fusion protein. Under the current model, the protein has at least 3 conformational states: pre-fusion native state, pre-hairpin intermediate state, and post-fusion hairpin state. During fusion of viral and target intracellular membranes, the coiled coil regions (heptad repeats) assume a trimer-of-hairpins structure, positioning the fusion peptide in close proximity to the C-terminal region of the ectodomain. The formation of this structure appears to drive apposition and subsequent fusion of viral and target cell membranes. Complete fusion occurs in host cell endosomes and is dynamin-dependent, however some lipid transfer might occur at the plasma membrane. The virus undergoes clathrin-dependent internalization long before endosomal fusion, thus minimizing the surface exposure of conserved viral epitopes during fusion and reducing the efficacy of inhibitors targeting these epitopes. Membranes fusion leads to delivery of the nucleocapsid into the cytoplasm.</text>
</comment>
<feature type="disulfide bond" evidence="32">
    <location>
        <begin position="380"/>
        <end position="447"/>
    </location>
</feature>
<keyword evidence="16 32" id="KW-0732">Signal</keyword>
<keyword evidence="23 32" id="KW-1039">Host endosome</keyword>
<keyword evidence="15 32" id="KW-0053">Apoptosis</keyword>
<keyword evidence="11 32" id="KW-0945">Host-virus interaction</keyword>
<feature type="transmembrane region" description="Helical" evidence="33">
    <location>
        <begin position="12"/>
        <end position="29"/>
    </location>
</feature>
<evidence type="ECO:0000256" key="30">
    <source>
        <dbReference type="ARBA" id="ARBA00023288"/>
    </source>
</evidence>
<dbReference type="EMBL" id="EU577536">
    <property type="protein sequence ID" value="ACE72169.1"/>
    <property type="molecule type" value="Genomic_RNA"/>
</dbReference>
<dbReference type="InterPro" id="IPR037527">
    <property type="entry name" value="Gp160"/>
</dbReference>
<keyword evidence="22 32" id="KW-1133">Transmembrane helix</keyword>
<comment type="domain">
    <text evidence="32 33">The 17 amino acids long immunosuppressive region is present in many retroviral envelope proteins. Synthetic peptides derived from this relatively conserved sequence inhibit immune function in vitro and in vivo.</text>
</comment>
<evidence type="ECO:0000256" key="23">
    <source>
        <dbReference type="ARBA" id="ARBA00023046"/>
    </source>
</evidence>
<dbReference type="GO" id="GO:0019031">
    <property type="term" value="C:viral envelope"/>
    <property type="evidence" value="ECO:0007669"/>
    <property type="project" value="UniProtKB-KW"/>
</dbReference>
<keyword evidence="25 32" id="KW-0472">Membrane</keyword>
<feature type="region of interest" description="MPER; binding to GalCer" evidence="32">
    <location>
        <begin position="664"/>
        <end position="685"/>
    </location>
</feature>
<dbReference type="GO" id="GO:0039654">
    <property type="term" value="P:fusion of virus membrane with host endosome membrane"/>
    <property type="evidence" value="ECO:0007669"/>
    <property type="project" value="UniProtKB-UniRule"/>
</dbReference>
<evidence type="ECO:0000256" key="28">
    <source>
        <dbReference type="ARBA" id="ARBA00023180"/>
    </source>
</evidence>
<evidence type="ECO:0000256" key="31">
    <source>
        <dbReference type="ARBA" id="ARBA00023296"/>
    </source>
</evidence>
<protein>
    <recommendedName>
        <fullName evidence="32">Envelope glycoprotein gp160</fullName>
    </recommendedName>
    <alternativeName>
        <fullName evidence="32">Env polyprotein</fullName>
    </alternativeName>
    <component>
        <recommendedName>
            <fullName evidence="32">Surface protein gp120</fullName>
            <shortName evidence="32">SU</shortName>
        </recommendedName>
        <alternativeName>
            <fullName evidence="32">Glycoprotein 120</fullName>
            <shortName evidence="32">gp120</shortName>
        </alternativeName>
    </component>
    <component>
        <recommendedName>
            <fullName evidence="32">Transmembrane protein gp41</fullName>
            <shortName evidence="32">TM</shortName>
        </recommendedName>
        <alternativeName>
            <fullName evidence="32">Glycoprotein 41</fullName>
            <shortName evidence="32">gp41</shortName>
        </alternativeName>
    </component>
</protein>
<evidence type="ECO:0000256" key="16">
    <source>
        <dbReference type="ARBA" id="ARBA00022729"/>
    </source>
</evidence>
<feature type="transmembrane region" description="Helical" evidence="33">
    <location>
        <begin position="680"/>
        <end position="707"/>
    </location>
</feature>
<dbReference type="Gene3D" id="1.20.5.490">
    <property type="entry name" value="Single helix bin"/>
    <property type="match status" value="1"/>
</dbReference>
<organism evidence="37">
    <name type="scientific">Human immunodeficiency virus type 1</name>
    <name type="common">HIV-1</name>
    <dbReference type="NCBI Taxonomy" id="11676"/>
    <lineage>
        <taxon>Viruses</taxon>
        <taxon>Riboviria</taxon>
        <taxon>Pararnavirae</taxon>
        <taxon>Artverviricota</taxon>
        <taxon>Revtraviricetes</taxon>
        <taxon>Ortervirales</taxon>
        <taxon>Retroviridae</taxon>
        <taxon>Orthoretrovirinae</taxon>
        <taxon>Lentivirus</taxon>
        <taxon>Lentivirus humimdef1</taxon>
    </lineage>
</organism>
<feature type="disulfide bond" evidence="32">
    <location>
        <begin position="232"/>
        <end position="243"/>
    </location>
</feature>
<dbReference type="HAMAP" id="MF_04083">
    <property type="entry name" value="HIV_ENV"/>
    <property type="match status" value="1"/>
</dbReference>
<evidence type="ECO:0000256" key="4">
    <source>
        <dbReference type="ARBA" id="ARBA00004563"/>
    </source>
</evidence>
<keyword evidence="29 32" id="KW-0899">Viral immunoevasion</keyword>
<feature type="region of interest" description="V1" evidence="32">
    <location>
        <begin position="130"/>
        <end position="155"/>
    </location>
</feature>
<keyword evidence="24 32" id="KW-0175">Coiled coil</keyword>
<dbReference type="GO" id="GO:0055036">
    <property type="term" value="C:virion membrane"/>
    <property type="evidence" value="ECO:0007669"/>
    <property type="project" value="UniProtKB-SubCell"/>
</dbReference>
<dbReference type="GO" id="GO:1903908">
    <property type="term" value="P:positive regulation of plasma membrane raft polarization"/>
    <property type="evidence" value="ECO:0007669"/>
    <property type="project" value="UniProtKB-UniRule"/>
</dbReference>
<feature type="region of interest" description="Disordered" evidence="34">
    <location>
        <begin position="721"/>
        <end position="747"/>
    </location>
</feature>
<keyword evidence="27 32" id="KW-1015">Disulfide bond</keyword>
<comment type="function">
    <text evidence="32">Surface protein gp120: Attaches the virus to the host lymphoid cell by binding to the primary receptor CD4. This interaction induces a structural rearrangement creating a high affinity binding site for a chemokine coreceptor like CXCR4 and/or CCR5. Acts as a ligand for CD209/DC-SIGN and CLEC4M/DC-SIGNR, which are respectively found on dendritic cells (DCs), and on endothelial cells of liver sinusoids and lymph node sinuses. These interactions allow capture of viral particles at mucosal surfaces by these cells and subsequent transmission to permissive cells. HIV subverts the migration properties of dendritic cells to gain access to CD4+ T-cells in lymph nodes. Virus transmission to permissive T-cells occurs either in trans (without DCs infection, through viral capture and transmission), or in cis (following DCs productive infection, through the usual CD4-gp120 interaction), thereby inducing a robust infection. In trans infection, bound virions remain infectious over days and it is proposed that they are not degraded, but protected in non-lysosomal acidic organelles within the DCs close to the cell membrane thus contributing to the viral infectious potential during DCs' migration from the periphery to the lymphoid tissues. On arrival at lymphoid tissues, intact virions recycle back to DCs' cell surface allowing virus transmission to CD4+ T-cells.</text>
</comment>
<keyword evidence="7 32" id="KW-1168">Fusion of virus membrane with host membrane</keyword>
<keyword evidence="20 32" id="KW-0261">Viral envelope protein</keyword>
<dbReference type="Gene3D" id="1.10.287.210">
    <property type="match status" value="1"/>
</dbReference>
<evidence type="ECO:0000256" key="29">
    <source>
        <dbReference type="ARBA" id="ARBA00023280"/>
    </source>
</evidence>
<dbReference type="GO" id="GO:0075512">
    <property type="term" value="P:clathrin-dependent endocytosis of virus by host cell"/>
    <property type="evidence" value="ECO:0007669"/>
    <property type="project" value="UniProtKB-UniRule"/>
</dbReference>
<comment type="subcellular location">
    <molecule>Surface protein gp120</molecule>
    <subcellularLocation>
        <location evidence="32">Virion membrane</location>
        <topology evidence="32">Peripheral membrane protein</topology>
    </subcellularLocation>
    <subcellularLocation>
        <location evidence="32">Host cell membrane</location>
        <topology evidence="32">Peripheral membrane protein</topology>
    </subcellularLocation>
    <subcellularLocation>
        <location evidence="32">Host endosome membrane</location>
        <topology evidence="32">Single-pass type I membrane protein</topology>
    </subcellularLocation>
    <text evidence="32">The surface protein is not anchored to the viral envelope, but associates with the extravirion surface through its binding to TM. It is probably concentrated at the site of budding and incorporated into the virions possibly by contacts between the cytoplasmic tail of Env and the N-terminus of Gag.</text>
</comment>
<evidence type="ECO:0000256" key="22">
    <source>
        <dbReference type="ARBA" id="ARBA00022989"/>
    </source>
</evidence>
<keyword evidence="30 32" id="KW-0449">Lipoprotein</keyword>
<evidence type="ECO:0000256" key="12">
    <source>
        <dbReference type="ARBA" id="ARBA00022595"/>
    </source>
</evidence>
<evidence type="ECO:0000259" key="35">
    <source>
        <dbReference type="Pfam" id="PF00516"/>
    </source>
</evidence>
<comment type="domain">
    <text evidence="32">The YXXL motif is involved in determining the exact site of viral release at the surface of infected mononuclear cells and promotes endocytosis. YXXL and di-leucine endocytosis motifs interact directly or indirectly with the clathrin adapter complexes, opperate independently, and their activities are not additive.</text>
</comment>
<comment type="function">
    <text evidence="32">Envelope glycoprotein gp160: Oligomerizes in the host endoplasmic reticulum into predominantly trimers. In a second time, gp160 transits in the host Golgi, where glycosylation is completed. The precursor is then proteolytically cleaved in the trans-Golgi and thereby activated by cellular furin or furin-like proteases to produce gp120 and gp41.</text>
</comment>
<feature type="disulfide bond" evidence="32">
    <location>
        <begin position="222"/>
        <end position="251"/>
    </location>
</feature>
<feature type="region of interest" description="CD4-binding loop" evidence="32">
    <location>
        <begin position="366"/>
        <end position="376"/>
    </location>
</feature>
<keyword evidence="18 32" id="KW-0946">Virion</keyword>
<evidence type="ECO:0000256" key="17">
    <source>
        <dbReference type="ARBA" id="ARBA00022804"/>
    </source>
</evidence>
<comment type="domain">
    <text evidence="32">The CD4-binding region is targeted by the antibody b12.</text>
</comment>
<evidence type="ECO:0000256" key="2">
    <source>
        <dbReference type="ARBA" id="ARBA00004433"/>
    </source>
</evidence>
<dbReference type="GO" id="GO:0019062">
    <property type="term" value="P:virion attachment to host cell"/>
    <property type="evidence" value="ECO:0007669"/>
    <property type="project" value="UniProtKB-UniRule"/>
</dbReference>
<keyword evidence="17 32" id="KW-1161">Viral attachment to host cell</keyword>
<evidence type="ECO:0000256" key="21">
    <source>
        <dbReference type="ARBA" id="ARBA00022890"/>
    </source>
</evidence>
<evidence type="ECO:0000256" key="27">
    <source>
        <dbReference type="ARBA" id="ARBA00023157"/>
    </source>
</evidence>
<evidence type="ECO:0000256" key="20">
    <source>
        <dbReference type="ARBA" id="ARBA00022879"/>
    </source>
</evidence>
<keyword evidence="13 32" id="KW-0165">Cleavage on pair of basic residues</keyword>
<dbReference type="GO" id="GO:0019082">
    <property type="term" value="P:viral protein processing"/>
    <property type="evidence" value="ECO:0007669"/>
    <property type="project" value="UniProtKB-UniRule"/>
</dbReference>
<evidence type="ECO:0000256" key="6">
    <source>
        <dbReference type="ARBA" id="ARBA00004650"/>
    </source>
</evidence>
<dbReference type="FunFam" id="2.170.40.20:FF:000004">
    <property type="entry name" value="Envelope glycoprotein gp160"/>
    <property type="match status" value="1"/>
</dbReference>
<evidence type="ECO:0000256" key="14">
    <source>
        <dbReference type="ARBA" id="ARBA00022692"/>
    </source>
</evidence>
<evidence type="ECO:0000256" key="33">
    <source>
        <dbReference type="RuleBase" id="RU363095"/>
    </source>
</evidence>
<dbReference type="GO" id="GO:0005198">
    <property type="term" value="F:structural molecule activity"/>
    <property type="evidence" value="ECO:0007669"/>
    <property type="project" value="UniProtKB-UniRule"/>
</dbReference>
<evidence type="ECO:0000256" key="1">
    <source>
        <dbReference type="ARBA" id="ARBA00004402"/>
    </source>
</evidence>
<dbReference type="GO" id="GO:1903911">
    <property type="term" value="P:positive regulation of receptor clustering"/>
    <property type="evidence" value="ECO:0007669"/>
    <property type="project" value="UniProtKB-UniRule"/>
</dbReference>
<feature type="transmembrane region" description="Helical" evidence="33">
    <location>
        <begin position="513"/>
        <end position="537"/>
    </location>
</feature>
<evidence type="ECO:0000256" key="7">
    <source>
        <dbReference type="ARBA" id="ARBA00022506"/>
    </source>
</evidence>
<feature type="region of interest" description="Immunosuppression" evidence="32">
    <location>
        <begin position="576"/>
        <end position="594"/>
    </location>
</feature>
<dbReference type="SUPFAM" id="SSF58069">
    <property type="entry name" value="Virus ectodomain"/>
    <property type="match status" value="1"/>
</dbReference>
<feature type="disulfide bond" evidence="32">
    <location>
        <begin position="600"/>
        <end position="606"/>
    </location>
</feature>
<evidence type="ECO:0000256" key="25">
    <source>
        <dbReference type="ARBA" id="ARBA00023136"/>
    </source>
</evidence>
<reference evidence="37" key="1">
    <citation type="journal article" date="2008" name="Proc. Natl. Acad. Sci. U.S.A.">
        <title>Identification and characterization of transmitted and early founder virus envelopes in primary HIV-1 infection.</title>
        <authorList>
            <person name="Keele B.F."/>
            <person name="Giorgi E.E."/>
            <person name="Salazar-Gonzalez J.F."/>
            <person name="Decker J.M."/>
            <person name="Pham K.T."/>
            <person name="Salazar M.G."/>
            <person name="Sun C."/>
            <person name="Grayson T."/>
            <person name="Wang S."/>
            <person name="Li H."/>
            <person name="Wei X."/>
            <person name="Jiang C."/>
            <person name="Kirchherr J.L."/>
            <person name="Gao F."/>
            <person name="Anderson J.A."/>
            <person name="Ping L.H."/>
            <person name="Swanstrom R."/>
            <person name="Tomaras G.D."/>
            <person name="Blattner W.A."/>
            <person name="Goepfert P.A."/>
            <person name="Kilby J.M."/>
            <person name="Saag M.S."/>
            <person name="Delwart E.L."/>
            <person name="Busch M.P."/>
            <person name="Cohen M.S."/>
            <person name="Montefiori D.C."/>
            <person name="Haynes B.F."/>
            <person name="Gaschen B."/>
            <person name="Athreya G.S."/>
            <person name="Lee H.Y."/>
            <person name="Wood N."/>
            <person name="Seoighe C."/>
            <person name="Perelson A.S."/>
            <person name="Bhattacharya T."/>
            <person name="Korber B.T."/>
            <person name="Hahn B.H."/>
            <person name="Shaw G.M."/>
        </authorList>
    </citation>
    <scope>NUCLEOTIDE SEQUENCE</scope>
    <source>
        <strain evidence="37">Z18_A8</strain>
    </source>
</reference>
<evidence type="ECO:0000259" key="36">
    <source>
        <dbReference type="Pfam" id="PF00517"/>
    </source>
</evidence>
<keyword evidence="10 32" id="KW-1165">Clathrin-mediated endocytosis of virus by host</keyword>
<dbReference type="GO" id="GO:0044175">
    <property type="term" value="C:host cell endosome membrane"/>
    <property type="evidence" value="ECO:0007669"/>
    <property type="project" value="UniProtKB-SubCell"/>
</dbReference>
<dbReference type="SUPFAM" id="SSF56502">
    <property type="entry name" value="gp120 core"/>
    <property type="match status" value="2"/>
</dbReference>
<comment type="similarity">
    <text evidence="32">Belongs to the HIV-1 env protein family.</text>
</comment>
<evidence type="ECO:0000256" key="5">
    <source>
        <dbReference type="ARBA" id="ARBA00004578"/>
    </source>
</evidence>
<feature type="lipid moiety-binding region" description="S-palmitoyl cysteine; by host" evidence="32">
    <location>
        <position position="766"/>
    </location>
</feature>
<keyword evidence="26 32" id="KW-0564">Palmitate</keyword>
<evidence type="ECO:0000256" key="26">
    <source>
        <dbReference type="ARBA" id="ARBA00023139"/>
    </source>
</evidence>
<feature type="topological domain" description="Cytoplasmic" evidence="32">
    <location>
        <begin position="708"/>
        <end position="858"/>
    </location>
</feature>
<dbReference type="InterPro" id="IPR000777">
    <property type="entry name" value="HIV1_Gp120"/>
</dbReference>
<feature type="chain" id="PRO_5023352147" description="Transmembrane protein gp41" evidence="32">
    <location>
        <begin position="513"/>
        <end position="858"/>
    </location>
</feature>
<name>B3UU60_HV1</name>
<evidence type="ECO:0000256" key="10">
    <source>
        <dbReference type="ARBA" id="ARBA00022570"/>
    </source>
</evidence>
<feature type="domain" description="Human immunodeficiency virus 1 envelope glycoprotein Gp120" evidence="35">
    <location>
        <begin position="33"/>
        <end position="512"/>
    </location>
</feature>
<accession>B3UU60</accession>
<comment type="PTM">
    <text evidence="32">Palmitoylation of the transmembrane protein and of Env polyprotein (prior to its proteolytic cleavage) is essential for their association with host cell membrane lipid rafts. Palmitoylation is therefore required for envelope trafficking to classical lipid rafts, but not for viral replication.</text>
</comment>
<feature type="domain" description="Retroviral envelope protein GP41-like" evidence="36">
    <location>
        <begin position="532"/>
        <end position="721"/>
    </location>
</feature>
<comment type="miscellaneous">
    <text evidence="32">HIV-1 lineages are divided in three main groups, M (for Major), O (for Outlier), and N (for New, or Non-M, Non-O). The vast majority of strains found worldwide belong to the group M. Group O seems to be endemic to and largely confined to Cameroon and neighboring countries in West Central Africa, where these viruses represent a small minority of HIV-1 strains. The group N is represented by a limited number of isolates from Cameroonian persons. The group M is further subdivided in 9 clades or subtypes (A to D, F to H, J and K).</text>
</comment>